<proteinExistence type="predicted"/>
<name>A0A1N7ME00_9BACT</name>
<dbReference type="AlphaFoldDB" id="A0A1N7ME00"/>
<dbReference type="OrthoDB" id="826649at2"/>
<evidence type="ECO:0000313" key="2">
    <source>
        <dbReference type="Proteomes" id="UP000186026"/>
    </source>
</evidence>
<reference evidence="2" key="1">
    <citation type="submission" date="2017-01" db="EMBL/GenBank/DDBJ databases">
        <authorList>
            <person name="Varghese N."/>
            <person name="Submissions S."/>
        </authorList>
    </citation>
    <scope>NUCLEOTIDE SEQUENCE [LARGE SCALE GENOMIC DNA]</scope>
    <source>
        <strain evidence="2">DSM 46698</strain>
    </source>
</reference>
<keyword evidence="2" id="KW-1185">Reference proteome</keyword>
<dbReference type="InterPro" id="IPR014710">
    <property type="entry name" value="RmlC-like_jellyroll"/>
</dbReference>
<gene>
    <name evidence="1" type="ORF">SAMN05421761_1067</name>
</gene>
<dbReference type="STRING" id="529505.SAMN05421761_1067"/>
<dbReference type="EMBL" id="FTOP01000006">
    <property type="protein sequence ID" value="SIS84346.1"/>
    <property type="molecule type" value="Genomic_DNA"/>
</dbReference>
<sequence>MVKLDSFESPSTDLKASFENMHASDREILHIPKGHANGIKALEPNSKILIFSDLSLEEAKNDNFKYDYKYWFDWEVK</sequence>
<dbReference type="Proteomes" id="UP000186026">
    <property type="component" value="Unassembled WGS sequence"/>
</dbReference>
<evidence type="ECO:0000313" key="1">
    <source>
        <dbReference type="EMBL" id="SIS84346.1"/>
    </source>
</evidence>
<accession>A0A1N7ME00</accession>
<dbReference type="Gene3D" id="2.60.120.10">
    <property type="entry name" value="Jelly Rolls"/>
    <property type="match status" value="1"/>
</dbReference>
<organism evidence="1 2">
    <name type="scientific">Belliella pelovolcani</name>
    <dbReference type="NCBI Taxonomy" id="529505"/>
    <lineage>
        <taxon>Bacteria</taxon>
        <taxon>Pseudomonadati</taxon>
        <taxon>Bacteroidota</taxon>
        <taxon>Cytophagia</taxon>
        <taxon>Cytophagales</taxon>
        <taxon>Cyclobacteriaceae</taxon>
        <taxon>Belliella</taxon>
    </lineage>
</organism>
<protein>
    <submittedName>
        <fullName evidence="1">dTDP-4-dehydrorhamnose 3,5-epimerase</fullName>
    </submittedName>
</protein>
<dbReference type="RefSeq" id="WP_084565878.1">
    <property type="nucleotide sequence ID" value="NZ_FTOP01000006.1"/>
</dbReference>